<evidence type="ECO:0000259" key="3">
    <source>
        <dbReference type="Pfam" id="PF04967"/>
    </source>
</evidence>
<reference evidence="7" key="2">
    <citation type="submission" date="2016-08" db="EMBL/GenBank/DDBJ databases">
        <title>Discovery of first anaerobic lithoheterotrophic haloarchae widely represented in hypersaline habitats.</title>
        <authorList>
            <person name="Sorokin D.Y."/>
            <person name="Kublanov I.V."/>
            <person name="Roman P."/>
            <person name="Sinninghe Damste J.S."/>
            <person name="Golyshin P.N."/>
            <person name="Rojo D."/>
            <person name="Ciordia S."/>
            <person name="Mena Md.C."/>
            <person name="Ferrer M."/>
            <person name="Smedile F."/>
            <person name="Messina E."/>
            <person name="La Cono V."/>
            <person name="Yakimov M.M."/>
        </authorList>
    </citation>
    <scope>NUCLEOTIDE SEQUENCE [LARGE SCALE GENOMIC DNA]</scope>
    <source>
        <strain evidence="7">HSR6</strain>
    </source>
</reference>
<dbReference type="AlphaFoldDB" id="A0A1D8S2R5"/>
<evidence type="ECO:0000313" key="5">
    <source>
        <dbReference type="EMBL" id="APE94872.1"/>
    </source>
</evidence>
<evidence type="ECO:0000313" key="7">
    <source>
        <dbReference type="Proteomes" id="UP000186165"/>
    </source>
</evidence>
<dbReference type="Pfam" id="PF04967">
    <property type="entry name" value="HTH_10"/>
    <property type="match status" value="1"/>
</dbReference>
<name>A0A1D8S2R5_9EURY</name>
<sequence>MVEIALEFGTGTKCCAARGLGTPIEHHLIDDTCYVTCRSPDSDSELIHDTVPVDMVCACRVLASHGCIPSLESIDSERMVVRTNPENRRVLRELMADLDDIADSVGLRSLVVNGAQSDSDSALVNLQELTVLERETVEAAILAGYYDRSGGAGFGDLARDLAITKSALSKRLSSAEAKIMRNLYRNE</sequence>
<reference evidence="5" key="3">
    <citation type="journal article" date="2017" name="ISME J.">
        <title>Discovery of anaerobic lithoheterotrophic haloarchaea, ubiquitous in hypersaline habitats.</title>
        <authorList>
            <person name="Sorokin D.Y."/>
            <person name="Messina E."/>
            <person name="Smedile F."/>
            <person name="Roman P."/>
            <person name="Damste J.S.S."/>
            <person name="Ciordia S."/>
            <person name="Mena M.C."/>
            <person name="Ferrer M."/>
            <person name="Golyshin P.N."/>
            <person name="Kublanov I.V."/>
            <person name="Samarov N.I."/>
            <person name="Toshchakov S.V."/>
            <person name="La Cono V."/>
            <person name="Yakimov M.M."/>
        </authorList>
    </citation>
    <scope>NUCLEOTIDE SEQUENCE</scope>
    <source>
        <strain evidence="5">HSR6</strain>
    </source>
</reference>
<dbReference type="STRING" id="1873524.HSR6_0406"/>
<dbReference type="InterPro" id="IPR007050">
    <property type="entry name" value="HTH_bacterioopsin"/>
</dbReference>
<evidence type="ECO:0000313" key="4">
    <source>
        <dbReference type="EMBL" id="AOW79621.1"/>
    </source>
</evidence>
<dbReference type="GeneID" id="30416932"/>
<feature type="domain" description="HTH bat-type" evidence="3">
    <location>
        <begin position="129"/>
        <end position="181"/>
    </location>
</feature>
<keyword evidence="2" id="KW-0804">Transcription</keyword>
<dbReference type="EMBL" id="CP016804">
    <property type="protein sequence ID" value="APE94872.1"/>
    <property type="molecule type" value="Genomic_DNA"/>
</dbReference>
<gene>
    <name evidence="5" type="ORF">HSR6_0406</name>
    <name evidence="4" type="ORF">HTSR_0421</name>
</gene>
<keyword evidence="1" id="KW-0805">Transcription regulation</keyword>
<evidence type="ECO:0000256" key="1">
    <source>
        <dbReference type="ARBA" id="ARBA00023015"/>
    </source>
</evidence>
<protein>
    <submittedName>
        <fullName evidence="4">Bacterio-opsin activator HTH domain-containing protein</fullName>
    </submittedName>
</protein>
<evidence type="ECO:0000256" key="2">
    <source>
        <dbReference type="ARBA" id="ARBA00023163"/>
    </source>
</evidence>
<reference evidence="4 6" key="1">
    <citation type="submission" date="2016-06" db="EMBL/GenBank/DDBJ databases">
        <title>Discovery of anaerobic lithoheterotrophic haloarchaeon capable of sulfur respiration by hydrogen and formate.</title>
        <authorList>
            <person name="Sorokin D.Y."/>
            <person name="Kublanov I.V."/>
            <person name="Roman P."/>
            <person name="Sinninghe Damste J.S."/>
            <person name="Golyshin P.N."/>
            <person name="Rojo D."/>
            <person name="Ciordia S."/>
            <person name="Mena Md.C."/>
            <person name="Ferrer M."/>
            <person name="Smedile F."/>
            <person name="Messina E."/>
            <person name="La Cono V."/>
            <person name="Yakimov M.M."/>
        </authorList>
    </citation>
    <scope>NUCLEOTIDE SEQUENCE [LARGE SCALE GENOMIC DNA]</scope>
    <source>
        <strain evidence="4 6">HTSR1</strain>
    </source>
</reference>
<proteinExistence type="predicted"/>
<dbReference type="EMBL" id="CP016070">
    <property type="protein sequence ID" value="AOW79621.1"/>
    <property type="molecule type" value="Genomic_DNA"/>
</dbReference>
<evidence type="ECO:0000313" key="6">
    <source>
        <dbReference type="Proteomes" id="UP000185608"/>
    </source>
</evidence>
<dbReference type="KEGG" id="halh:HTSR_0421"/>
<organism evidence="4 6">
    <name type="scientific">Halodesulfurarchaeum formicicum</name>
    <dbReference type="NCBI Taxonomy" id="1873524"/>
    <lineage>
        <taxon>Archaea</taxon>
        <taxon>Methanobacteriati</taxon>
        <taxon>Methanobacteriota</taxon>
        <taxon>Stenosarchaea group</taxon>
        <taxon>Halobacteria</taxon>
        <taxon>Halobacteriales</taxon>
        <taxon>Halobacteriaceae</taxon>
        <taxon>Halodesulfurarchaeum</taxon>
    </lineage>
</organism>
<keyword evidence="7" id="KW-1185">Reference proteome</keyword>
<dbReference type="PANTHER" id="PTHR34236:SF1">
    <property type="entry name" value="DIMETHYL SULFOXIDE REDUCTASE TRANSCRIPTIONAL ACTIVATOR"/>
    <property type="match status" value="1"/>
</dbReference>
<dbReference type="KEGG" id="hhsr:HSR6_0406"/>
<dbReference type="OrthoDB" id="198846at2157"/>
<accession>A0A1D8S2R5</accession>
<dbReference type="PANTHER" id="PTHR34236">
    <property type="entry name" value="DIMETHYL SULFOXIDE REDUCTASE TRANSCRIPTIONAL ACTIVATOR"/>
    <property type="match status" value="1"/>
</dbReference>
<dbReference type="Proteomes" id="UP000186165">
    <property type="component" value="Chromosome"/>
</dbReference>
<dbReference type="RefSeq" id="WP_070364377.1">
    <property type="nucleotide sequence ID" value="NZ_CP016804.1"/>
</dbReference>
<accession>A0A1J1AAP5</accession>
<dbReference type="Proteomes" id="UP000185608">
    <property type="component" value="Chromosome"/>
</dbReference>